<feature type="binding site" evidence="2">
    <location>
        <position position="204"/>
    </location>
    <ligand>
        <name>dihydroxyacetone phosphate</name>
        <dbReference type="ChEBI" id="CHEBI:57642"/>
    </ligand>
</feature>
<feature type="active site" description="Proton donor" evidence="1">
    <location>
        <position position="90"/>
    </location>
</feature>
<keyword evidence="4" id="KW-0812">Transmembrane</keyword>
<name>A0A7V0MY21_UNCAE</name>
<evidence type="ECO:0000256" key="1">
    <source>
        <dbReference type="PIRSR" id="PIRSR001359-1"/>
    </source>
</evidence>
<protein>
    <submittedName>
        <fullName evidence="5">Class II fructose-bisphosphate aldolase</fullName>
    </submittedName>
</protein>
<evidence type="ECO:0000313" key="5">
    <source>
        <dbReference type="EMBL" id="HDN84144.1"/>
    </source>
</evidence>
<keyword evidence="4" id="KW-0472">Membrane</keyword>
<evidence type="ECO:0000256" key="4">
    <source>
        <dbReference type="SAM" id="Phobius"/>
    </source>
</evidence>
<organism evidence="5">
    <name type="scientific">Aerophobetes bacterium</name>
    <dbReference type="NCBI Taxonomy" id="2030807"/>
    <lineage>
        <taxon>Bacteria</taxon>
        <taxon>Candidatus Aerophobota</taxon>
    </lineage>
</organism>
<dbReference type="GO" id="GO:0016832">
    <property type="term" value="F:aldehyde-lyase activity"/>
    <property type="evidence" value="ECO:0007669"/>
    <property type="project" value="InterPro"/>
</dbReference>
<feature type="binding site" evidence="3">
    <location>
        <position position="239"/>
    </location>
    <ligand>
        <name>Zn(2+)</name>
        <dbReference type="ChEBI" id="CHEBI:29105"/>
        <label>1</label>
        <note>catalytic</note>
    </ligand>
</feature>
<dbReference type="AlphaFoldDB" id="A0A7V0MY21"/>
<dbReference type="Proteomes" id="UP000885660">
    <property type="component" value="Unassembled WGS sequence"/>
</dbReference>
<dbReference type="PANTHER" id="PTHR30304:SF0">
    <property type="entry name" value="D-TAGATOSE-1,6-BISPHOSPHATE ALDOLASE SUBUNIT GATY-RELATED"/>
    <property type="match status" value="1"/>
</dbReference>
<feature type="binding site" evidence="3">
    <location>
        <position position="152"/>
    </location>
    <ligand>
        <name>Zn(2+)</name>
        <dbReference type="ChEBI" id="CHEBI:29105"/>
        <label>2</label>
    </ligand>
</feature>
<feature type="binding site" evidence="3">
    <location>
        <position position="91"/>
    </location>
    <ligand>
        <name>Zn(2+)</name>
        <dbReference type="ChEBI" id="CHEBI:29105"/>
        <label>1</label>
        <note>catalytic</note>
    </ligand>
</feature>
<comment type="caution">
    <text evidence="5">The sequence shown here is derived from an EMBL/GenBank/DDBJ whole genome shotgun (WGS) entry which is preliminary data.</text>
</comment>
<dbReference type="GO" id="GO:0005975">
    <property type="term" value="P:carbohydrate metabolic process"/>
    <property type="evidence" value="ECO:0007669"/>
    <property type="project" value="InterPro"/>
</dbReference>
<dbReference type="InterPro" id="IPR013785">
    <property type="entry name" value="Aldolase_TIM"/>
</dbReference>
<dbReference type="InterPro" id="IPR050246">
    <property type="entry name" value="Class_II_FBP_aldolase"/>
</dbReference>
<comment type="cofactor">
    <cofactor evidence="3">
        <name>Zn(2+)</name>
        <dbReference type="ChEBI" id="CHEBI:29105"/>
    </cofactor>
    <text evidence="3">Binds 2 Zn(2+) ions per subunit. One is catalytic and the other provides a structural contribution.</text>
</comment>
<feature type="binding site" evidence="2">
    <location>
        <begin position="240"/>
        <end position="242"/>
    </location>
    <ligand>
        <name>dihydroxyacetone phosphate</name>
        <dbReference type="ChEBI" id="CHEBI:57642"/>
    </ligand>
</feature>
<dbReference type="Gene3D" id="3.20.20.70">
    <property type="entry name" value="Aldolase class I"/>
    <property type="match status" value="1"/>
</dbReference>
<feature type="transmembrane region" description="Helical" evidence="4">
    <location>
        <begin position="25"/>
        <end position="42"/>
    </location>
</feature>
<keyword evidence="3" id="KW-0862">Zinc</keyword>
<keyword evidence="4" id="KW-1133">Transmembrane helix</keyword>
<reference evidence="5" key="1">
    <citation type="journal article" date="2020" name="mSystems">
        <title>Genome- and Community-Level Interaction Insights into Carbon Utilization and Element Cycling Functions of Hydrothermarchaeota in Hydrothermal Sediment.</title>
        <authorList>
            <person name="Zhou Z."/>
            <person name="Liu Y."/>
            <person name="Xu W."/>
            <person name="Pan J."/>
            <person name="Luo Z.H."/>
            <person name="Li M."/>
        </authorList>
    </citation>
    <scope>NUCLEOTIDE SEQUENCE [LARGE SCALE GENOMIC DNA]</scope>
    <source>
        <strain evidence="5">HyVt-219</strain>
    </source>
</reference>
<proteinExistence type="predicted"/>
<sequence length="311" mass="35058">MEKIKMIRDNTPVAEIMIKAYQQRILIPAFNVAYIPMILPIIETLKQLRTFGLVEVARPDVEKFGARSFKEVADEYFRLADRSFTRLHLDHIPVIDEDGNKVNWEPLIREAIDLGYDSVMIDGSRLPLEENILVTKKVVELSHQHNIPVEAELGAVLGHEKGPLPPYEELFSTGKGFTKVDEAKRFVEETGVDWLSVAIGNIHGAISGAAKSRDKIQARLNIEHLKKIKEATGIPLVLHGGSGIQPYYILQAIQNGITKINIGTTIRQTYERELAKSNNNIKKAQMAVSEKIKDLIKEEYKIEGSWDRLAV</sequence>
<accession>A0A7V0MY21</accession>
<keyword evidence="3" id="KW-0479">Metal-binding</keyword>
<dbReference type="PANTHER" id="PTHR30304">
    <property type="entry name" value="D-TAGATOSE-1,6-BISPHOSPHATE ALDOLASE"/>
    <property type="match status" value="1"/>
</dbReference>
<dbReference type="InterPro" id="IPR000771">
    <property type="entry name" value="FBA_II"/>
</dbReference>
<dbReference type="EMBL" id="DRBC01000009">
    <property type="protein sequence ID" value="HDN84144.1"/>
    <property type="molecule type" value="Genomic_DNA"/>
</dbReference>
<feature type="binding site" evidence="3">
    <location>
        <position position="122"/>
    </location>
    <ligand>
        <name>Zn(2+)</name>
        <dbReference type="ChEBI" id="CHEBI:29105"/>
        <label>2</label>
    </ligand>
</feature>
<evidence type="ECO:0000256" key="2">
    <source>
        <dbReference type="PIRSR" id="PIRSR001359-2"/>
    </source>
</evidence>
<feature type="binding site" evidence="2">
    <location>
        <begin position="261"/>
        <end position="264"/>
    </location>
    <ligand>
        <name>dihydroxyacetone phosphate</name>
        <dbReference type="ChEBI" id="CHEBI:57642"/>
    </ligand>
</feature>
<dbReference type="SUPFAM" id="SSF51569">
    <property type="entry name" value="Aldolase"/>
    <property type="match status" value="1"/>
</dbReference>
<dbReference type="Pfam" id="PF01116">
    <property type="entry name" value="F_bP_aldolase"/>
    <property type="match status" value="1"/>
</dbReference>
<evidence type="ECO:0000256" key="3">
    <source>
        <dbReference type="PIRSR" id="PIRSR001359-3"/>
    </source>
</evidence>
<dbReference type="PIRSF" id="PIRSF001359">
    <property type="entry name" value="F_bP_aldolase_II"/>
    <property type="match status" value="1"/>
</dbReference>
<gene>
    <name evidence="5" type="ORF">ENG47_00115</name>
</gene>
<dbReference type="GO" id="GO:0008270">
    <property type="term" value="F:zinc ion binding"/>
    <property type="evidence" value="ECO:0007669"/>
    <property type="project" value="InterPro"/>
</dbReference>
<feature type="binding site" evidence="3">
    <location>
        <position position="203"/>
    </location>
    <ligand>
        <name>Zn(2+)</name>
        <dbReference type="ChEBI" id="CHEBI:29105"/>
        <label>1</label>
        <note>catalytic</note>
    </ligand>
</feature>